<dbReference type="STRING" id="1291518.A0A0D9NNF3"/>
<name>A0A0D9NNF3_METAN</name>
<protein>
    <recommendedName>
        <fullName evidence="4">BTB domain-containing protein</fullName>
    </recommendedName>
</protein>
<gene>
    <name evidence="2" type="ORF">H634G_09316</name>
</gene>
<sequence length="434" mass="47206">MTASSPVINVDPDGEVFIVIPSPAAPSRLSLTHKDAAGKATSTIATEDDVATEDASTLDTYSPPVHLVHQASEQDGKQSTLRLRVSKKHLAMASTRARTMYQMDCQESTPDADGFLHWEFAPLFDPAAFETVMRIIHGQTNKVPRAVTLDALAEVAAITDDLACHDAVHFVADAWLERLQRAHPTEIGPDLYKWILVASVFGQPDCFRSTTRVAIMQCTGSLSPGATPVHPAIIDAIESRRRDLLGELVAEAGQVVQRLSQGGGACTFDCRSMMLGALMQEMRRAGLHSPCSGPGPGPGAPLPLPSISLSTALHRMRSFQSPAVYSPQAEVDEGRDWCEGYEADSARAPERVRSSEGYGSSHSMSRHQYKKHRRVVSAPRGREQDEGYDGSATVFKHECCLRRLLEPLIHAMEAKITGLDVHDFSSVCQTTRAL</sequence>
<dbReference type="Proteomes" id="UP000054544">
    <property type="component" value="Unassembled WGS sequence"/>
</dbReference>
<accession>A0A0D9NNF3</accession>
<keyword evidence="3" id="KW-1185">Reference proteome</keyword>
<feature type="region of interest" description="Disordered" evidence="1">
    <location>
        <begin position="346"/>
        <end position="389"/>
    </location>
</feature>
<evidence type="ECO:0000313" key="2">
    <source>
        <dbReference type="EMBL" id="KJK75298.1"/>
    </source>
</evidence>
<dbReference type="EMBL" id="KE384750">
    <property type="protein sequence ID" value="KJK75298.1"/>
    <property type="molecule type" value="Genomic_DNA"/>
</dbReference>
<dbReference type="OrthoDB" id="4938946at2759"/>
<evidence type="ECO:0008006" key="4">
    <source>
        <dbReference type="Google" id="ProtNLM"/>
    </source>
</evidence>
<evidence type="ECO:0000313" key="3">
    <source>
        <dbReference type="Proteomes" id="UP000054544"/>
    </source>
</evidence>
<proteinExistence type="predicted"/>
<dbReference type="AlphaFoldDB" id="A0A0D9NNF3"/>
<evidence type="ECO:0000256" key="1">
    <source>
        <dbReference type="SAM" id="MobiDB-lite"/>
    </source>
</evidence>
<organism evidence="2 3">
    <name type="scientific">Metarhizium anisopliae BRIP 53293</name>
    <dbReference type="NCBI Taxonomy" id="1291518"/>
    <lineage>
        <taxon>Eukaryota</taxon>
        <taxon>Fungi</taxon>
        <taxon>Dikarya</taxon>
        <taxon>Ascomycota</taxon>
        <taxon>Pezizomycotina</taxon>
        <taxon>Sordariomycetes</taxon>
        <taxon>Hypocreomycetidae</taxon>
        <taxon>Hypocreales</taxon>
        <taxon>Clavicipitaceae</taxon>
        <taxon>Metarhizium</taxon>
    </lineage>
</organism>
<feature type="compositionally biased region" description="Basic residues" evidence="1">
    <location>
        <begin position="364"/>
        <end position="375"/>
    </location>
</feature>
<reference evidence="3" key="1">
    <citation type="journal article" date="2014" name="BMC Genomics">
        <title>The genome sequence of the biocontrol fungus Metarhizium anisopliae and comparative genomics of Metarhizium species.</title>
        <authorList>
            <person name="Pattemore J.A."/>
            <person name="Hane J.K."/>
            <person name="Williams A.H."/>
            <person name="Wilson B.A."/>
            <person name="Stodart B.J."/>
            <person name="Ash G.J."/>
        </authorList>
    </citation>
    <scope>NUCLEOTIDE SEQUENCE [LARGE SCALE GENOMIC DNA]</scope>
    <source>
        <strain evidence="3">BRIP 53293</strain>
    </source>
</reference>